<dbReference type="EMBL" id="BAABFL010000362">
    <property type="protein sequence ID" value="GAA4650098.1"/>
    <property type="molecule type" value="Genomic_DNA"/>
</dbReference>
<evidence type="ECO:0000313" key="1">
    <source>
        <dbReference type="EMBL" id="GAA4650098.1"/>
    </source>
</evidence>
<dbReference type="Proteomes" id="UP001500604">
    <property type="component" value="Unassembled WGS sequence"/>
</dbReference>
<accession>A0ABP8V1J7</accession>
<proteinExistence type="predicted"/>
<gene>
    <name evidence="1" type="ORF">GCM10023116_23810</name>
</gene>
<sequence>MKVVHISKTPLAGSPSRISDALNNYTEFESCHFIESDYPGSLNGKMSAHSILIDEGGKRDWLLKEALKNAEIVHVHNDISGSVANCFSLCRDDCKFIYHVHSPLREGPLFSNVSEDIGVDFDLKMVVAQYHPRHYQGYVPVLNIVPFKSSVKVIENNEIPRVLFSPAHRRTGGRWNDKVSDGLQIALESLARFNKIELLEVDGLKPYELFSLRKYCHITIDEIVTGSYHQISLEGLAAGNVVISNSDFFSDMFLKMLTGCTYSPFLKANSSSIYDVLMGLVSDPVKIRNKQVESLEFYNKYLSPSVIIKKYVEAYNGLLNA</sequence>
<organism evidence="1 2">
    <name type="scientific">Kistimonas scapharcae</name>
    <dbReference type="NCBI Taxonomy" id="1036133"/>
    <lineage>
        <taxon>Bacteria</taxon>
        <taxon>Pseudomonadati</taxon>
        <taxon>Pseudomonadota</taxon>
        <taxon>Gammaproteobacteria</taxon>
        <taxon>Oceanospirillales</taxon>
        <taxon>Endozoicomonadaceae</taxon>
        <taxon>Kistimonas</taxon>
    </lineage>
</organism>
<evidence type="ECO:0008006" key="3">
    <source>
        <dbReference type="Google" id="ProtNLM"/>
    </source>
</evidence>
<comment type="caution">
    <text evidence="1">The sequence shown here is derived from an EMBL/GenBank/DDBJ whole genome shotgun (WGS) entry which is preliminary data.</text>
</comment>
<protein>
    <recommendedName>
        <fullName evidence="3">Glycosyltransferase</fullName>
    </recommendedName>
</protein>
<evidence type="ECO:0000313" key="2">
    <source>
        <dbReference type="Proteomes" id="UP001500604"/>
    </source>
</evidence>
<name>A0ABP8V1J7_9GAMM</name>
<dbReference type="RefSeq" id="WP_345196191.1">
    <property type="nucleotide sequence ID" value="NZ_BAABFL010000362.1"/>
</dbReference>
<reference evidence="2" key="1">
    <citation type="journal article" date="2019" name="Int. J. Syst. Evol. Microbiol.">
        <title>The Global Catalogue of Microorganisms (GCM) 10K type strain sequencing project: providing services to taxonomists for standard genome sequencing and annotation.</title>
        <authorList>
            <consortium name="The Broad Institute Genomics Platform"/>
            <consortium name="The Broad Institute Genome Sequencing Center for Infectious Disease"/>
            <person name="Wu L."/>
            <person name="Ma J."/>
        </authorList>
    </citation>
    <scope>NUCLEOTIDE SEQUENCE [LARGE SCALE GENOMIC DNA]</scope>
    <source>
        <strain evidence="2">JCM 17805</strain>
    </source>
</reference>
<keyword evidence="2" id="KW-1185">Reference proteome</keyword>